<keyword evidence="2" id="KW-0808">Transferase</keyword>
<evidence type="ECO:0000313" key="11">
    <source>
        <dbReference type="Proteomes" id="UP000077051"/>
    </source>
</evidence>
<dbReference type="STRING" id="747725.A0A162QKX0"/>
<dbReference type="Pfam" id="PF00168">
    <property type="entry name" value="C2"/>
    <property type="match status" value="2"/>
</dbReference>
<dbReference type="InterPro" id="IPR000961">
    <property type="entry name" value="AGC-kinase_C"/>
</dbReference>
<keyword evidence="1" id="KW-0723">Serine/threonine-protein kinase</keyword>
<keyword evidence="4" id="KW-0418">Kinase</keyword>
<keyword evidence="5" id="KW-0067">ATP-binding</keyword>
<dbReference type="Gene3D" id="3.30.200.20">
    <property type="entry name" value="Phosphorylase Kinase, domain 1"/>
    <property type="match status" value="1"/>
</dbReference>
<evidence type="ECO:0000256" key="5">
    <source>
        <dbReference type="ARBA" id="ARBA00022840"/>
    </source>
</evidence>
<dbReference type="CDD" id="cd05123">
    <property type="entry name" value="STKc_AGC"/>
    <property type="match status" value="1"/>
</dbReference>
<dbReference type="OrthoDB" id="63267at2759"/>
<comment type="caution">
    <text evidence="10">The sequence shown here is derived from an EMBL/GenBank/DDBJ whole genome shotgun (WGS) entry which is preliminary data.</text>
</comment>
<dbReference type="VEuPathDB" id="FungiDB:MUCCIDRAFT_95896"/>
<evidence type="ECO:0000256" key="2">
    <source>
        <dbReference type="ARBA" id="ARBA00022679"/>
    </source>
</evidence>
<dbReference type="AlphaFoldDB" id="A0A162QKX0"/>
<name>A0A162QKX0_MUCCL</name>
<dbReference type="SMART" id="SM00239">
    <property type="entry name" value="C2"/>
    <property type="match status" value="1"/>
</dbReference>
<dbReference type="Gene3D" id="1.10.510.10">
    <property type="entry name" value="Transferase(Phosphotransferase) domain 1"/>
    <property type="match status" value="1"/>
</dbReference>
<sequence length="605" mass="67454">MADFTDSLIKNIGVHSSSPVMTSVNMGQLGEKLRQARTTTLASLSQALSKKPEAAAAAATAPNAVNESTTTPTTMQLPASEKATSQLEINVVEARNLTIADARKADTYCIVHYEGNTTSTLDKVDDGILPSTPLVIKSQVASGAFKAFEIMMSASSPKWMHRVNFDVTAGNKEITVFVYDRGNKLPNGEDRFLGMSSIVPNLVNKKTVELIFPLHGRPDDDQEVTGDVRLQVTFIDPKKANLKPEDFRIVRMIGQGSVGKVYEVIKRDSGRTYAMKVLSKRLLLAENEVDTAFNERNVLVQSLSSPFIANLKYSFQTTNHLFLVMDYFPGGELFDFLERERCLSEKRCQFFAAEIVCAFDNIHARNIVYRNLKPESILLDAHGHIALTDFGLCKQLKNKMDLIQGVPQVITQEYLAPEMVMQKPYGMAADWWSLGVLMFELLTGSPPFHSVEQGELFRQILEAPIKFPAGGCITEEAKDFICQLLERDPAKRLGSHGDVAQVKAHPFFKDLNWDVVYKKQMQLPFVPEVEEQLREEAIAAAAAISIPVTNSKTESTNANVMPVADQSKFKGFSYIREDVMAKKGEHRLGVNPEDEDPEVDFWFRQ</sequence>
<dbReference type="InterPro" id="IPR000008">
    <property type="entry name" value="C2_dom"/>
</dbReference>
<evidence type="ECO:0000313" key="10">
    <source>
        <dbReference type="EMBL" id="OAD00349.1"/>
    </source>
</evidence>
<dbReference type="SUPFAM" id="SSF49562">
    <property type="entry name" value="C2 domain (Calcium/lipid-binding domain, CaLB)"/>
    <property type="match status" value="1"/>
</dbReference>
<dbReference type="PANTHER" id="PTHR24351">
    <property type="entry name" value="RIBOSOMAL PROTEIN S6 KINASE"/>
    <property type="match status" value="1"/>
</dbReference>
<gene>
    <name evidence="10" type="ORF">MUCCIDRAFT_95896</name>
</gene>
<dbReference type="GO" id="GO:0005524">
    <property type="term" value="F:ATP binding"/>
    <property type="evidence" value="ECO:0007669"/>
    <property type="project" value="UniProtKB-KW"/>
</dbReference>
<dbReference type="InterPro" id="IPR045270">
    <property type="entry name" value="STKc_AGC"/>
</dbReference>
<reference evidence="10 11" key="1">
    <citation type="submission" date="2015-06" db="EMBL/GenBank/DDBJ databases">
        <title>Expansion of signal transduction pathways in fungi by whole-genome duplication.</title>
        <authorList>
            <consortium name="DOE Joint Genome Institute"/>
            <person name="Corrochano L.M."/>
            <person name="Kuo A."/>
            <person name="Marcet-Houben M."/>
            <person name="Polaino S."/>
            <person name="Salamov A."/>
            <person name="Villalobos J.M."/>
            <person name="Alvarez M.I."/>
            <person name="Avalos J."/>
            <person name="Benito E.P."/>
            <person name="Benoit I."/>
            <person name="Burger G."/>
            <person name="Camino L.P."/>
            <person name="Canovas D."/>
            <person name="Cerda-Olmedo E."/>
            <person name="Cheng J.-F."/>
            <person name="Dominguez A."/>
            <person name="Elias M."/>
            <person name="Eslava A.P."/>
            <person name="Glaser F."/>
            <person name="Grimwood J."/>
            <person name="Gutierrez G."/>
            <person name="Heitman J."/>
            <person name="Henrissat B."/>
            <person name="Iturriaga E.A."/>
            <person name="Lang B.F."/>
            <person name="Lavin J.L."/>
            <person name="Lee S."/>
            <person name="Li W."/>
            <person name="Lindquist E."/>
            <person name="Lopez-Garcia S."/>
            <person name="Luque E.M."/>
            <person name="Marcos A.T."/>
            <person name="Martin J."/>
            <person name="Mccluskey K."/>
            <person name="Medina H.R."/>
            <person name="Miralles-Duran A."/>
            <person name="Miyazaki A."/>
            <person name="Munoz-Torres E."/>
            <person name="Oguiza J.A."/>
            <person name="Ohm R."/>
            <person name="Olmedo M."/>
            <person name="Orejas M."/>
            <person name="Ortiz-Castellanos L."/>
            <person name="Pisabarro A.G."/>
            <person name="Rodriguez-Romero J."/>
            <person name="Ruiz-Herrera J."/>
            <person name="Ruiz-Vazquez R."/>
            <person name="Sanz C."/>
            <person name="Schackwitz W."/>
            <person name="Schmutz J."/>
            <person name="Shahriari M."/>
            <person name="Shelest E."/>
            <person name="Silva-Franco F."/>
            <person name="Soanes D."/>
            <person name="Syed K."/>
            <person name="Tagua V.G."/>
            <person name="Talbot N.J."/>
            <person name="Thon M."/>
            <person name="De Vries R.P."/>
            <person name="Wiebenga A."/>
            <person name="Yadav J.S."/>
            <person name="Braun E.L."/>
            <person name="Baker S."/>
            <person name="Garre V."/>
            <person name="Horwitz B."/>
            <person name="Torres-Martinez S."/>
            <person name="Idnurm A."/>
            <person name="Herrera-Estrella A."/>
            <person name="Gabaldon T."/>
            <person name="Grigoriev I.V."/>
        </authorList>
    </citation>
    <scope>NUCLEOTIDE SEQUENCE [LARGE SCALE GENOMIC DNA]</scope>
    <source>
        <strain evidence="10 11">CBS 277.49</strain>
    </source>
</reference>
<dbReference type="Gene3D" id="2.60.40.150">
    <property type="entry name" value="C2 domain"/>
    <property type="match status" value="1"/>
</dbReference>
<dbReference type="PROSITE" id="PS50004">
    <property type="entry name" value="C2"/>
    <property type="match status" value="1"/>
</dbReference>
<feature type="domain" description="Protein kinase" evidence="8">
    <location>
        <begin position="247"/>
        <end position="508"/>
    </location>
</feature>
<dbReference type="Proteomes" id="UP000077051">
    <property type="component" value="Unassembled WGS sequence"/>
</dbReference>
<dbReference type="InterPro" id="IPR000719">
    <property type="entry name" value="Prot_kinase_dom"/>
</dbReference>
<feature type="region of interest" description="Disordered" evidence="6">
    <location>
        <begin position="53"/>
        <end position="80"/>
    </location>
</feature>
<dbReference type="InterPro" id="IPR011009">
    <property type="entry name" value="Kinase-like_dom_sf"/>
</dbReference>
<feature type="domain" description="C2" evidence="7">
    <location>
        <begin position="71"/>
        <end position="212"/>
    </location>
</feature>
<evidence type="ECO:0000259" key="7">
    <source>
        <dbReference type="PROSITE" id="PS50004"/>
    </source>
</evidence>
<dbReference type="InterPro" id="IPR035892">
    <property type="entry name" value="C2_domain_sf"/>
</dbReference>
<organism evidence="10 11">
    <name type="scientific">Mucor lusitanicus CBS 277.49</name>
    <dbReference type="NCBI Taxonomy" id="747725"/>
    <lineage>
        <taxon>Eukaryota</taxon>
        <taxon>Fungi</taxon>
        <taxon>Fungi incertae sedis</taxon>
        <taxon>Mucoromycota</taxon>
        <taxon>Mucoromycotina</taxon>
        <taxon>Mucoromycetes</taxon>
        <taxon>Mucorales</taxon>
        <taxon>Mucorineae</taxon>
        <taxon>Mucoraceae</taxon>
        <taxon>Mucor</taxon>
    </lineage>
</organism>
<dbReference type="PROSITE" id="PS51285">
    <property type="entry name" value="AGC_KINASE_CTER"/>
    <property type="match status" value="1"/>
</dbReference>
<dbReference type="Pfam" id="PF00069">
    <property type="entry name" value="Pkinase"/>
    <property type="match status" value="1"/>
</dbReference>
<keyword evidence="11" id="KW-1185">Reference proteome</keyword>
<evidence type="ECO:0000259" key="9">
    <source>
        <dbReference type="PROSITE" id="PS51285"/>
    </source>
</evidence>
<evidence type="ECO:0000256" key="3">
    <source>
        <dbReference type="ARBA" id="ARBA00022741"/>
    </source>
</evidence>
<proteinExistence type="predicted"/>
<feature type="domain" description="AGC-kinase C-terminal" evidence="9">
    <location>
        <begin position="509"/>
        <end position="584"/>
    </location>
</feature>
<dbReference type="EMBL" id="AMYB01000007">
    <property type="protein sequence ID" value="OAD00349.1"/>
    <property type="molecule type" value="Genomic_DNA"/>
</dbReference>
<accession>A0A162QKX0</accession>
<protein>
    <submittedName>
        <fullName evidence="10">Uncharacterized protein</fullName>
    </submittedName>
</protein>
<feature type="compositionally biased region" description="Low complexity" evidence="6">
    <location>
        <begin position="54"/>
        <end position="64"/>
    </location>
</feature>
<dbReference type="PROSITE" id="PS50011">
    <property type="entry name" value="PROTEIN_KINASE_DOM"/>
    <property type="match status" value="1"/>
</dbReference>
<dbReference type="GO" id="GO:0004674">
    <property type="term" value="F:protein serine/threonine kinase activity"/>
    <property type="evidence" value="ECO:0007669"/>
    <property type="project" value="UniProtKB-KW"/>
</dbReference>
<evidence type="ECO:0000256" key="6">
    <source>
        <dbReference type="SAM" id="MobiDB-lite"/>
    </source>
</evidence>
<keyword evidence="3" id="KW-0547">Nucleotide-binding</keyword>
<feature type="compositionally biased region" description="Polar residues" evidence="6">
    <location>
        <begin position="65"/>
        <end position="80"/>
    </location>
</feature>
<dbReference type="SUPFAM" id="SSF56112">
    <property type="entry name" value="Protein kinase-like (PK-like)"/>
    <property type="match status" value="1"/>
</dbReference>
<evidence type="ECO:0000259" key="8">
    <source>
        <dbReference type="PROSITE" id="PS50011"/>
    </source>
</evidence>
<evidence type="ECO:0000256" key="4">
    <source>
        <dbReference type="ARBA" id="ARBA00022777"/>
    </source>
</evidence>
<dbReference type="FunFam" id="1.10.510.10:FF:000008">
    <property type="entry name" value="Non-specific serine/threonine protein kinase"/>
    <property type="match status" value="1"/>
</dbReference>
<evidence type="ECO:0000256" key="1">
    <source>
        <dbReference type="ARBA" id="ARBA00022527"/>
    </source>
</evidence>